<dbReference type="WBParaSite" id="ACRNAN_scaffold12353.g21545.t1">
    <property type="protein sequence ID" value="ACRNAN_scaffold12353.g21545.t1"/>
    <property type="gene ID" value="ACRNAN_scaffold12353.g21545"/>
</dbReference>
<keyword evidence="1" id="KW-0732">Signal</keyword>
<name>A0A914CMB8_9BILA</name>
<evidence type="ECO:0000256" key="1">
    <source>
        <dbReference type="SAM" id="SignalP"/>
    </source>
</evidence>
<reference evidence="3" key="1">
    <citation type="submission" date="2022-11" db="UniProtKB">
        <authorList>
            <consortium name="WormBaseParasite"/>
        </authorList>
    </citation>
    <scope>IDENTIFICATION</scope>
</reference>
<proteinExistence type="predicted"/>
<organism evidence="2 3">
    <name type="scientific">Acrobeloides nanus</name>
    <dbReference type="NCBI Taxonomy" id="290746"/>
    <lineage>
        <taxon>Eukaryota</taxon>
        <taxon>Metazoa</taxon>
        <taxon>Ecdysozoa</taxon>
        <taxon>Nematoda</taxon>
        <taxon>Chromadorea</taxon>
        <taxon>Rhabditida</taxon>
        <taxon>Tylenchina</taxon>
        <taxon>Cephalobomorpha</taxon>
        <taxon>Cephaloboidea</taxon>
        <taxon>Cephalobidae</taxon>
        <taxon>Acrobeloides</taxon>
    </lineage>
</organism>
<dbReference type="Proteomes" id="UP000887540">
    <property type="component" value="Unplaced"/>
</dbReference>
<evidence type="ECO:0000313" key="2">
    <source>
        <dbReference type="Proteomes" id="UP000887540"/>
    </source>
</evidence>
<protein>
    <submittedName>
        <fullName evidence="3">Uncharacterized protein</fullName>
    </submittedName>
</protein>
<evidence type="ECO:0000313" key="3">
    <source>
        <dbReference type="WBParaSite" id="ACRNAN_scaffold12353.g21545.t1"/>
    </source>
</evidence>
<sequence length="103" mass="11978">MKIYALVFLISMLICASLAENKEEAEISNVDGKQIMRAKRYGYYYSYGCGRKRRDATGDDRQKRYGYYYSYGGCGRKRRFAPNDARGKRYGYYYSYSYGCGCG</sequence>
<feature type="chain" id="PRO_5036857198" evidence="1">
    <location>
        <begin position="20"/>
        <end position="103"/>
    </location>
</feature>
<keyword evidence="2" id="KW-1185">Reference proteome</keyword>
<accession>A0A914CMB8</accession>
<feature type="signal peptide" evidence="1">
    <location>
        <begin position="1"/>
        <end position="19"/>
    </location>
</feature>
<dbReference type="AlphaFoldDB" id="A0A914CMB8"/>